<name>A0ABQ8FBJ9_9FUNG</name>
<feature type="signal peptide" evidence="2">
    <location>
        <begin position="1"/>
        <end position="18"/>
    </location>
</feature>
<evidence type="ECO:0000313" key="4">
    <source>
        <dbReference type="Proteomes" id="UP001648503"/>
    </source>
</evidence>
<evidence type="ECO:0008006" key="5">
    <source>
        <dbReference type="Google" id="ProtNLM"/>
    </source>
</evidence>
<organism evidence="3 4">
    <name type="scientific">Batrachochytrium salamandrivorans</name>
    <dbReference type="NCBI Taxonomy" id="1357716"/>
    <lineage>
        <taxon>Eukaryota</taxon>
        <taxon>Fungi</taxon>
        <taxon>Fungi incertae sedis</taxon>
        <taxon>Chytridiomycota</taxon>
        <taxon>Chytridiomycota incertae sedis</taxon>
        <taxon>Chytridiomycetes</taxon>
        <taxon>Rhizophydiales</taxon>
        <taxon>Rhizophydiales incertae sedis</taxon>
        <taxon>Batrachochytrium</taxon>
    </lineage>
</organism>
<feature type="compositionally biased region" description="Polar residues" evidence="1">
    <location>
        <begin position="52"/>
        <end position="61"/>
    </location>
</feature>
<evidence type="ECO:0000256" key="1">
    <source>
        <dbReference type="SAM" id="MobiDB-lite"/>
    </source>
</evidence>
<gene>
    <name evidence="3" type="ORF">BASA50_005893</name>
</gene>
<reference evidence="3 4" key="1">
    <citation type="submission" date="2021-02" db="EMBL/GenBank/DDBJ databases">
        <title>Variation within the Batrachochytrium salamandrivorans European outbreak.</title>
        <authorList>
            <person name="Kelly M."/>
            <person name="Pasmans F."/>
            <person name="Shea T.P."/>
            <person name="Munoz J.F."/>
            <person name="Carranza S."/>
            <person name="Cuomo C.A."/>
            <person name="Martel A."/>
        </authorList>
    </citation>
    <scope>NUCLEOTIDE SEQUENCE [LARGE SCALE GENOMIC DNA]</scope>
    <source>
        <strain evidence="3 4">AMFP18/2</strain>
    </source>
</reference>
<evidence type="ECO:0000313" key="3">
    <source>
        <dbReference type="EMBL" id="KAH6595375.1"/>
    </source>
</evidence>
<evidence type="ECO:0000256" key="2">
    <source>
        <dbReference type="SAM" id="SignalP"/>
    </source>
</evidence>
<keyword evidence="2" id="KW-0732">Signal</keyword>
<protein>
    <recommendedName>
        <fullName evidence="5">RxLR effector protein</fullName>
    </recommendedName>
</protein>
<feature type="compositionally biased region" description="Low complexity" evidence="1">
    <location>
        <begin position="68"/>
        <end position="79"/>
    </location>
</feature>
<feature type="region of interest" description="Disordered" evidence="1">
    <location>
        <begin position="52"/>
        <end position="91"/>
    </location>
</feature>
<dbReference type="EMBL" id="JAFCIX010000310">
    <property type="protein sequence ID" value="KAH6595375.1"/>
    <property type="molecule type" value="Genomic_DNA"/>
</dbReference>
<feature type="chain" id="PRO_5046777258" description="RxLR effector protein" evidence="2">
    <location>
        <begin position="19"/>
        <end position="281"/>
    </location>
</feature>
<comment type="caution">
    <text evidence="3">The sequence shown here is derived from an EMBL/GenBank/DDBJ whole genome shotgun (WGS) entry which is preliminary data.</text>
</comment>
<accession>A0ABQ8FBJ9</accession>
<keyword evidence="4" id="KW-1185">Reference proteome</keyword>
<sequence length="281" mass="30991">MQFFHLFSFVVVASYAAALPQPAGQSEKYSNNVDATLASGLEARSYQPVLNSPKDSVTLTSLKRRDNSGSGSSLSSTSSPNETLGRGFTDDDVSIENISSTIDRVGDGIPEISVDGELAGKKFDGTLGDKVARYIRRNAYVNAVLAYWAQHSVPGIRDHIKSVLGEDEYSKVEPSIMRDEVQLLKKIKTMTKTANGDIFNISRDIGILFRNLQRFSVLSKHTLQYYGLIIEKPRSALVKFPAGQTLYGHLSNAEKSIEKFAEDQDQIYREISNELEAAPSE</sequence>
<dbReference type="Proteomes" id="UP001648503">
    <property type="component" value="Unassembled WGS sequence"/>
</dbReference>
<proteinExistence type="predicted"/>